<dbReference type="AlphaFoldDB" id="A0A7V2AU05"/>
<name>A0A7V2AU05_UNCEI</name>
<accession>A0A7V2AU05</accession>
<reference evidence="2" key="1">
    <citation type="journal article" date="2020" name="mSystems">
        <title>Genome- and Community-Level Interaction Insights into Carbon Utilization and Element Cycling Functions of Hydrothermarchaeota in Hydrothermal Sediment.</title>
        <authorList>
            <person name="Zhou Z."/>
            <person name="Liu Y."/>
            <person name="Xu W."/>
            <person name="Pan J."/>
            <person name="Luo Z.H."/>
            <person name="Li M."/>
        </authorList>
    </citation>
    <scope>NUCLEOTIDE SEQUENCE [LARGE SCALE GENOMIC DNA]</scope>
    <source>
        <strain evidence="2">SpSt-1233</strain>
    </source>
</reference>
<dbReference type="PROSITE" id="PS51257">
    <property type="entry name" value="PROKAR_LIPOPROTEIN"/>
    <property type="match status" value="1"/>
</dbReference>
<proteinExistence type="predicted"/>
<gene>
    <name evidence="2" type="ORF">ENO08_02060</name>
</gene>
<sequence>MKIRSIIAAALLLACATNLSAQASDEYKKLLDELSRKRSTVSPREFIGIAEEGLAYFVSRYPDSPEALEAHLNLGQLYAQTGEAEKAVFHLEAYMARSGERRPEEIAAAKYFLAKGYLMLDELDKAEGPLSEIVNGGNEIPERLRNAAAMDLGRIPILRKLAIGNPAIPIKAATSDGREITLDTFKGKVLLLDFWASWC</sequence>
<dbReference type="Gene3D" id="1.25.40.10">
    <property type="entry name" value="Tetratricopeptide repeat domain"/>
    <property type="match status" value="1"/>
</dbReference>
<dbReference type="InterPro" id="IPR011990">
    <property type="entry name" value="TPR-like_helical_dom_sf"/>
</dbReference>
<dbReference type="Gene3D" id="3.40.30.10">
    <property type="entry name" value="Glutaredoxin"/>
    <property type="match status" value="1"/>
</dbReference>
<evidence type="ECO:0000256" key="1">
    <source>
        <dbReference type="SAM" id="SignalP"/>
    </source>
</evidence>
<keyword evidence="1" id="KW-0732">Signal</keyword>
<feature type="non-terminal residue" evidence="2">
    <location>
        <position position="199"/>
    </location>
</feature>
<organism evidence="2">
    <name type="scientific">Eiseniibacteriota bacterium</name>
    <dbReference type="NCBI Taxonomy" id="2212470"/>
    <lineage>
        <taxon>Bacteria</taxon>
        <taxon>Candidatus Eiseniibacteriota</taxon>
    </lineage>
</organism>
<dbReference type="EMBL" id="DSEC01000145">
    <property type="protein sequence ID" value="HER43227.1"/>
    <property type="molecule type" value="Genomic_DNA"/>
</dbReference>
<dbReference type="SUPFAM" id="SSF52833">
    <property type="entry name" value="Thioredoxin-like"/>
    <property type="match status" value="1"/>
</dbReference>
<feature type="chain" id="PRO_5031076844" description="Redoxin domain-containing protein" evidence="1">
    <location>
        <begin position="24"/>
        <end position="199"/>
    </location>
</feature>
<dbReference type="InterPro" id="IPR036249">
    <property type="entry name" value="Thioredoxin-like_sf"/>
</dbReference>
<dbReference type="SUPFAM" id="SSF48452">
    <property type="entry name" value="TPR-like"/>
    <property type="match status" value="1"/>
</dbReference>
<evidence type="ECO:0000313" key="2">
    <source>
        <dbReference type="EMBL" id="HER43227.1"/>
    </source>
</evidence>
<protein>
    <recommendedName>
        <fullName evidence="3">Redoxin domain-containing protein</fullName>
    </recommendedName>
</protein>
<dbReference type="Proteomes" id="UP000886069">
    <property type="component" value="Unassembled WGS sequence"/>
</dbReference>
<feature type="signal peptide" evidence="1">
    <location>
        <begin position="1"/>
        <end position="23"/>
    </location>
</feature>
<comment type="caution">
    <text evidence="2">The sequence shown here is derived from an EMBL/GenBank/DDBJ whole genome shotgun (WGS) entry which is preliminary data.</text>
</comment>
<evidence type="ECO:0008006" key="3">
    <source>
        <dbReference type="Google" id="ProtNLM"/>
    </source>
</evidence>